<dbReference type="EMBL" id="BKCJ010006672">
    <property type="protein sequence ID" value="GEU73355.1"/>
    <property type="molecule type" value="Genomic_DNA"/>
</dbReference>
<dbReference type="AlphaFoldDB" id="A0A6L2MM27"/>
<feature type="region of interest" description="Disordered" evidence="1">
    <location>
        <begin position="49"/>
        <end position="119"/>
    </location>
</feature>
<accession>A0A6L2MM27</accession>
<gene>
    <name evidence="2" type="ORF">Tci_045333</name>
</gene>
<sequence>MSLESFQAPVNGVAIHEPALSVTRSLPVVKVKGKGIATDEHAAQSLLKLQQPKKKSTTNQYIFQRRTPVTEEASTGPSTQPHDDTSANVIRDTPSHTDAKTGANTEKSNSEGDNEILIVDEERDPGNTLESRFLLDENQDRLNPGQSHVALAGPNPKPMHKDFIATVYPKVHKILKHTTKEHVFLENPPSSSRTLSSMKNLDEAFTFGDQFINDKPTKEEPGKANVESEVESMVSVPIHQAFSSTPPLSTPIIDLTTPKPISPPAQEPKICSNFKKKHKPHDKTTQALSSRVFTLENHDLYSKIDNYVNETVKEAVQNALQAPVHERFRELSEFKMKEILCDRMFKNGSYRSQPKHGALHDALEASMDHENREYFIEVTTKLRGHRCCHLLKIKTRLDWLKPLSKEERPKTPELDWAVPPNDLPKTENNWANEIVNAYKDLEENKLIWKTGDIGSFIKWYCKQIGKSKLSKDDLEANPEGHRVMLDVSNPLPLRGPPGQVTIQPQYFFNKDLEYLLSGDKDRRNALSISKLKAAYYLDFGLEQVPSVWIESEHEYNISTVYGILHWWFKRKEFYVTRHSAPSDRHAVRSHMKILNVVSLNTFSRYGYTYLKEIVLRRADYKEYKI</sequence>
<comment type="caution">
    <text evidence="2">The sequence shown here is derived from an EMBL/GenBank/DDBJ whole genome shotgun (WGS) entry which is preliminary data.</text>
</comment>
<reference evidence="2" key="1">
    <citation type="journal article" date="2019" name="Sci. Rep.">
        <title>Draft genome of Tanacetum cinerariifolium, the natural source of mosquito coil.</title>
        <authorList>
            <person name="Yamashiro T."/>
            <person name="Shiraishi A."/>
            <person name="Satake H."/>
            <person name="Nakayama K."/>
        </authorList>
    </citation>
    <scope>NUCLEOTIDE SEQUENCE</scope>
</reference>
<organism evidence="2">
    <name type="scientific">Tanacetum cinerariifolium</name>
    <name type="common">Dalmatian daisy</name>
    <name type="synonym">Chrysanthemum cinerariifolium</name>
    <dbReference type="NCBI Taxonomy" id="118510"/>
    <lineage>
        <taxon>Eukaryota</taxon>
        <taxon>Viridiplantae</taxon>
        <taxon>Streptophyta</taxon>
        <taxon>Embryophyta</taxon>
        <taxon>Tracheophyta</taxon>
        <taxon>Spermatophyta</taxon>
        <taxon>Magnoliopsida</taxon>
        <taxon>eudicotyledons</taxon>
        <taxon>Gunneridae</taxon>
        <taxon>Pentapetalae</taxon>
        <taxon>asterids</taxon>
        <taxon>campanulids</taxon>
        <taxon>Asterales</taxon>
        <taxon>Asteraceae</taxon>
        <taxon>Asteroideae</taxon>
        <taxon>Anthemideae</taxon>
        <taxon>Anthemidinae</taxon>
        <taxon>Tanacetum</taxon>
    </lineage>
</organism>
<name>A0A6L2MM27_TANCI</name>
<evidence type="ECO:0000256" key="1">
    <source>
        <dbReference type="SAM" id="MobiDB-lite"/>
    </source>
</evidence>
<evidence type="ECO:0000313" key="2">
    <source>
        <dbReference type="EMBL" id="GEU73355.1"/>
    </source>
</evidence>
<proteinExistence type="predicted"/>
<protein>
    <submittedName>
        <fullName evidence="2">Uncharacterized protein</fullName>
    </submittedName>
</protein>